<name>A0A0D6ELK9_SPOSA</name>
<dbReference type="InterPro" id="IPR001789">
    <property type="entry name" value="Sig_transdc_resp-reg_receiver"/>
</dbReference>
<evidence type="ECO:0000256" key="4">
    <source>
        <dbReference type="SAM" id="MobiDB-lite"/>
    </source>
</evidence>
<feature type="region of interest" description="Disordered" evidence="4">
    <location>
        <begin position="1416"/>
        <end position="1444"/>
    </location>
</feature>
<gene>
    <name evidence="6" type="primary">SPOSA6832_02270</name>
</gene>
<protein>
    <submittedName>
        <fullName evidence="6">SPOSA6832_02270-mRNA-1:cds</fullName>
    </submittedName>
</protein>
<evidence type="ECO:0000256" key="3">
    <source>
        <dbReference type="PROSITE-ProRule" id="PRU00169"/>
    </source>
</evidence>
<reference evidence="7" key="1">
    <citation type="submission" date="2015-02" db="EMBL/GenBank/DDBJ databases">
        <authorList>
            <person name="Gon?alves P."/>
        </authorList>
    </citation>
    <scope>NUCLEOTIDE SEQUENCE [LARGE SCALE GENOMIC DNA]</scope>
</reference>
<feature type="region of interest" description="Disordered" evidence="4">
    <location>
        <begin position="1365"/>
        <end position="1399"/>
    </location>
</feature>
<keyword evidence="2" id="KW-0902">Two-component regulatory system</keyword>
<feature type="compositionally biased region" description="Low complexity" evidence="4">
    <location>
        <begin position="1274"/>
        <end position="1285"/>
    </location>
</feature>
<feature type="compositionally biased region" description="Basic and acidic residues" evidence="4">
    <location>
        <begin position="864"/>
        <end position="881"/>
    </location>
</feature>
<feature type="region of interest" description="Disordered" evidence="4">
    <location>
        <begin position="1265"/>
        <end position="1298"/>
    </location>
</feature>
<feature type="region of interest" description="Disordered" evidence="4">
    <location>
        <begin position="920"/>
        <end position="941"/>
    </location>
</feature>
<feature type="compositionally biased region" description="Low complexity" evidence="4">
    <location>
        <begin position="1030"/>
        <end position="1039"/>
    </location>
</feature>
<feature type="compositionally biased region" description="Polar residues" evidence="4">
    <location>
        <begin position="978"/>
        <end position="987"/>
    </location>
</feature>
<feature type="region of interest" description="Disordered" evidence="4">
    <location>
        <begin position="959"/>
        <end position="1097"/>
    </location>
</feature>
<feature type="compositionally biased region" description="Low complexity" evidence="4">
    <location>
        <begin position="922"/>
        <end position="937"/>
    </location>
</feature>
<dbReference type="PROSITE" id="PS50110">
    <property type="entry name" value="RESPONSE_REGULATORY"/>
    <property type="match status" value="1"/>
</dbReference>
<dbReference type="PANTHER" id="PTHR45339">
    <property type="entry name" value="HYBRID SIGNAL TRANSDUCTION HISTIDINE KINASE J"/>
    <property type="match status" value="1"/>
</dbReference>
<feature type="non-terminal residue" evidence="6">
    <location>
        <position position="1"/>
    </location>
</feature>
<dbReference type="SMART" id="SM00448">
    <property type="entry name" value="REC"/>
    <property type="match status" value="1"/>
</dbReference>
<feature type="compositionally biased region" description="Polar residues" evidence="4">
    <location>
        <begin position="551"/>
        <end position="560"/>
    </location>
</feature>
<keyword evidence="7" id="KW-1185">Reference proteome</keyword>
<organism evidence="6 7">
    <name type="scientific">Sporidiobolus salmonicolor</name>
    <name type="common">Yeast-like fungus</name>
    <name type="synonym">Sporobolomyces salmonicolor</name>
    <dbReference type="NCBI Taxonomy" id="5005"/>
    <lineage>
        <taxon>Eukaryota</taxon>
        <taxon>Fungi</taxon>
        <taxon>Dikarya</taxon>
        <taxon>Basidiomycota</taxon>
        <taxon>Pucciniomycotina</taxon>
        <taxon>Microbotryomycetes</taxon>
        <taxon>Sporidiobolales</taxon>
        <taxon>Sporidiobolaceae</taxon>
        <taxon>Sporobolomyces</taxon>
    </lineage>
</organism>
<evidence type="ECO:0000313" key="6">
    <source>
        <dbReference type="EMBL" id="CEQ40633.1"/>
    </source>
</evidence>
<feature type="compositionally biased region" description="Low complexity" evidence="4">
    <location>
        <begin position="1378"/>
        <end position="1398"/>
    </location>
</feature>
<feature type="compositionally biased region" description="Basic and acidic residues" evidence="4">
    <location>
        <begin position="1416"/>
        <end position="1425"/>
    </location>
</feature>
<feature type="compositionally biased region" description="Polar residues" evidence="4">
    <location>
        <begin position="1076"/>
        <end position="1086"/>
    </location>
</feature>
<dbReference type="Gene3D" id="3.40.50.2300">
    <property type="match status" value="1"/>
</dbReference>
<dbReference type="Proteomes" id="UP000243876">
    <property type="component" value="Unassembled WGS sequence"/>
</dbReference>
<dbReference type="GO" id="GO:0000156">
    <property type="term" value="F:phosphorelay response regulator activity"/>
    <property type="evidence" value="ECO:0007669"/>
    <property type="project" value="UniProtKB-ARBA"/>
</dbReference>
<feature type="compositionally biased region" description="Polar residues" evidence="4">
    <location>
        <begin position="1287"/>
        <end position="1298"/>
    </location>
</feature>
<dbReference type="EMBL" id="CENE01000007">
    <property type="protein sequence ID" value="CEQ40633.1"/>
    <property type="molecule type" value="Genomic_DNA"/>
</dbReference>
<evidence type="ECO:0000259" key="5">
    <source>
        <dbReference type="PROSITE" id="PS50110"/>
    </source>
</evidence>
<evidence type="ECO:0000313" key="7">
    <source>
        <dbReference type="Proteomes" id="UP000243876"/>
    </source>
</evidence>
<feature type="region of interest" description="Disordered" evidence="4">
    <location>
        <begin position="832"/>
        <end position="885"/>
    </location>
</feature>
<feature type="compositionally biased region" description="Low complexity" evidence="4">
    <location>
        <begin position="583"/>
        <end position="595"/>
    </location>
</feature>
<feature type="region of interest" description="Disordered" evidence="4">
    <location>
        <begin position="1482"/>
        <end position="1508"/>
    </location>
</feature>
<proteinExistence type="predicted"/>
<feature type="region of interest" description="Disordered" evidence="4">
    <location>
        <begin position="548"/>
        <end position="608"/>
    </location>
</feature>
<dbReference type="FunFam" id="3.40.50.2300:FF:000146">
    <property type="entry name" value="Putative two-component response regulator SSK1p"/>
    <property type="match status" value="1"/>
</dbReference>
<dbReference type="CDD" id="cd17546">
    <property type="entry name" value="REC_hyHK_CKI1_RcsC-like"/>
    <property type="match status" value="1"/>
</dbReference>
<dbReference type="InterPro" id="IPR011006">
    <property type="entry name" value="CheY-like_superfamily"/>
</dbReference>
<dbReference type="SUPFAM" id="SSF52172">
    <property type="entry name" value="CheY-like"/>
    <property type="match status" value="1"/>
</dbReference>
<feature type="domain" description="Response regulatory" evidence="5">
    <location>
        <begin position="1105"/>
        <end position="1256"/>
    </location>
</feature>
<keyword evidence="1 3" id="KW-0597">Phosphoprotein</keyword>
<feature type="compositionally biased region" description="Low complexity" evidence="4">
    <location>
        <begin position="1048"/>
        <end position="1068"/>
    </location>
</feature>
<dbReference type="PANTHER" id="PTHR45339:SF3">
    <property type="entry name" value="HISTIDINE KINASE"/>
    <property type="match status" value="1"/>
</dbReference>
<feature type="region of interest" description="Disordered" evidence="4">
    <location>
        <begin position="1313"/>
        <end position="1350"/>
    </location>
</feature>
<sequence length="1508" mass="155904">MELAMVGHDSGAGASGSPGHYRTPTGDTLGMPRRGSGMSAMTVQANDRLSTSGSLGGAHPGTPLHSIAEPSLYPRSVHLEHSLELIATLLPPALLLLSQLGPTHLFSPPLQFPSLFDVTLSVSSFRKSSLSVATDDRSQSGNSNLHIPSDRASIASTATNETATTATSFLPAHPTTDHLRPSYSHELHAPSTLSVPAVSAAAIWRLFRGFEWIGEVGKGEQPLPPSPNSSSLGGPPLELADEPEQVFCFPALVQGVADVLAADAAARGVELVIGQVGNGSAPSPAATPAVTPMAEGKGKEALGAADGAPKKDTEARELLVRADERAWSVALVWILHHILAGATSGATIEVRFLATAASPPATPAASAQMAPDRSTTASPPASTAGRRQKWWTVSLEILHAAAPPATAVPYNADATPSPPFSHSLPTPPFDSPFARSLFSLVGFDLRAAGTGATDTAAKSWVLEALLPAARPKATPSDEPSSLLGRRRASLEAIVGQEPTMNELKRFAENALKGHRVALHAGEQSTFAKHLTMYLAGWGMDVQHVPLDSEAPLSSGSSTHGNEYKSRPLPNGRFDSGFSGTDAGSPPVVGSSPGSDGSHKSPELGAVGGGAVEPNSNLVIIDDDVSTLRRLLVALRAPPLHIAPTLAAKRPQLASRRTRSTPHVRQLHQFSATAPSQWVILHFASLTHYKTIKEIVQDALATSRSPTLPEVLVVPKPAGPRRIITALWTALKRPAVDPFLPPIATSPTSPGIQYWTPRLSPALAKEQEFDFGGDPGSAKDITSGATLGKPRTPPIYFAPGGAPYPTSGLPPSPLGKIADTQDSYFSSVAEELKESTPSEGMVIQSPDGRSGIFFQPQPRSSRSASAKERVVASRPMERDRLPGDVAVPEDAIDTAAESPGPTSRVSTAAPHEIGLGSAGARRIASNSSSHHGSISDASPGPLGTPALTLDSFISAAAKSRAAGEDVSPEELPPSEALARQSSTIAGTTRASASARHNRSGSSGSGGASNAPSPRALVGASSPVFSPGGRRGTASGPVSPAGSPPPATPGGPAAQGAAAAKAQSGAPGSPTGARNGARSRTATVTSMPKNKRKVSRKSTLPTVPPIRVLIVEDNPINQTILSMFMKKQGIKFEVAKDGEQAVEKWQKGNYHLVLMDIQLPVKDGIQATREIREMERAMNVGTFITTPTSDLGSPMSSVSSNPLSAPNSPLLSMPVIIVALTASSLQADRVAALAAGCNDFLTKPVSLPWLQSKLVEWGSMAYLSGFSRKPDPMEPGAPTGRPATPGRSLPQTVTPPSFSEGLATNASQIARHLHIDRSTSRTSSPVDGRLAPAGSSGSTPGVIPESGADLATPVDSSTAAHLINPTFAITSPTPHDTPGTAVPAVPGATDTPAPPAGGDTKQTLDLVENKLEGLVQEQEEKRADSHGRSVPHRPGPTPLPPSVLTAGDPLLDSVVAEGARLAEVGRGRSGSASFTQAIVESGVSSAASSIRGSVESLRSLRKTGSFTEES</sequence>
<feature type="region of interest" description="Disordered" evidence="4">
    <location>
        <begin position="361"/>
        <end position="387"/>
    </location>
</feature>
<evidence type="ECO:0000256" key="1">
    <source>
        <dbReference type="ARBA" id="ARBA00022553"/>
    </source>
</evidence>
<feature type="region of interest" description="Disordered" evidence="4">
    <location>
        <begin position="1"/>
        <end position="27"/>
    </location>
</feature>
<evidence type="ECO:0000256" key="2">
    <source>
        <dbReference type="ARBA" id="ARBA00023012"/>
    </source>
</evidence>
<feature type="modified residue" description="4-aspartylphosphate" evidence="3">
    <location>
        <position position="1154"/>
    </location>
</feature>
<accession>A0A0D6ELK9</accession>
<dbReference type="Pfam" id="PF00072">
    <property type="entry name" value="Response_reg"/>
    <property type="match status" value="1"/>
</dbReference>
<dbReference type="OrthoDB" id="21225at2759"/>